<organism evidence="8">
    <name type="scientific">Providencia alcalifaciens</name>
    <dbReference type="NCBI Taxonomy" id="126385"/>
    <lineage>
        <taxon>Bacteria</taxon>
        <taxon>Pseudomonadati</taxon>
        <taxon>Pseudomonadota</taxon>
        <taxon>Gammaproteobacteria</taxon>
        <taxon>Enterobacterales</taxon>
        <taxon>Morganellaceae</taxon>
        <taxon>Providencia</taxon>
    </lineage>
</organism>
<feature type="transmembrane region" description="Helical" evidence="7">
    <location>
        <begin position="20"/>
        <end position="38"/>
    </location>
</feature>
<evidence type="ECO:0000313" key="8">
    <source>
        <dbReference type="EMBL" id="AFV53190.1"/>
    </source>
</evidence>
<dbReference type="CDD" id="cd13127">
    <property type="entry name" value="MATE_tuaB_like"/>
    <property type="match status" value="1"/>
</dbReference>
<comment type="subcellular location">
    <subcellularLocation>
        <location evidence="1">Cell membrane</location>
        <topology evidence="1">Multi-pass membrane protein</topology>
    </subcellularLocation>
</comment>
<accession>M9P0U4</accession>
<evidence type="ECO:0000256" key="6">
    <source>
        <dbReference type="ARBA" id="ARBA00023136"/>
    </source>
</evidence>
<feature type="transmembrane region" description="Helical" evidence="7">
    <location>
        <begin position="378"/>
        <end position="395"/>
    </location>
</feature>
<name>M9P0U4_9GAMM</name>
<feature type="transmembrane region" description="Helical" evidence="7">
    <location>
        <begin position="148"/>
        <end position="166"/>
    </location>
</feature>
<dbReference type="InterPro" id="IPR050833">
    <property type="entry name" value="Poly_Biosynth_Transport"/>
</dbReference>
<comment type="similarity">
    <text evidence="2">Belongs to the polysaccharide synthase family.</text>
</comment>
<evidence type="ECO:0000256" key="3">
    <source>
        <dbReference type="ARBA" id="ARBA00022475"/>
    </source>
</evidence>
<evidence type="ECO:0000256" key="4">
    <source>
        <dbReference type="ARBA" id="ARBA00022692"/>
    </source>
</evidence>
<dbReference type="AlphaFoldDB" id="M9P0U4"/>
<dbReference type="EMBL" id="JQ801294">
    <property type="protein sequence ID" value="AFV53190.1"/>
    <property type="molecule type" value="Genomic_DNA"/>
</dbReference>
<keyword evidence="4 7" id="KW-0812">Transmembrane</keyword>
<dbReference type="PANTHER" id="PTHR30250:SF10">
    <property type="entry name" value="LIPOPOLYSACCHARIDE BIOSYNTHESIS PROTEIN WZXC"/>
    <property type="match status" value="1"/>
</dbReference>
<feature type="transmembrane region" description="Helical" evidence="7">
    <location>
        <begin position="287"/>
        <end position="307"/>
    </location>
</feature>
<feature type="transmembrane region" description="Helical" evidence="7">
    <location>
        <begin position="416"/>
        <end position="435"/>
    </location>
</feature>
<proteinExistence type="inferred from homology"/>
<feature type="transmembrane region" description="Helical" evidence="7">
    <location>
        <begin position="80"/>
        <end position="103"/>
    </location>
</feature>
<evidence type="ECO:0000256" key="5">
    <source>
        <dbReference type="ARBA" id="ARBA00022989"/>
    </source>
</evidence>
<feature type="transmembrane region" description="Helical" evidence="7">
    <location>
        <begin position="44"/>
        <end position="68"/>
    </location>
</feature>
<gene>
    <name evidence="8" type="primary">wzx</name>
</gene>
<keyword evidence="3" id="KW-1003">Cell membrane</keyword>
<protein>
    <submittedName>
        <fullName evidence="8">Wzx</fullName>
    </submittedName>
</protein>
<dbReference type="GO" id="GO:0005886">
    <property type="term" value="C:plasma membrane"/>
    <property type="evidence" value="ECO:0007669"/>
    <property type="project" value="UniProtKB-SubCell"/>
</dbReference>
<reference evidence="8" key="1">
    <citation type="journal article" date="2012" name="Glycobiology">
        <title>Genetic analysis of the O-antigen of Providencia alcalifaciens O30 and biochemical characterization of a formyltransferase involved in the synthesis of a Qui4N derivative.</title>
        <authorList>
            <person name="Liu B."/>
            <person name="Chen M."/>
            <person name="Perepelov A.V."/>
            <person name="Liu J."/>
            <person name="Ovchinnikova O.G."/>
            <person name="Zhou D."/>
            <person name="Feng L."/>
            <person name="Rozalski A."/>
            <person name="Knirel Y.A."/>
            <person name="Wang L."/>
        </authorList>
    </citation>
    <scope>NUCLEOTIDE SEQUENCE</scope>
    <source>
        <strain evidence="8">19372</strain>
    </source>
</reference>
<feature type="transmembrane region" description="Helical" evidence="7">
    <location>
        <begin position="441"/>
        <end position="461"/>
    </location>
</feature>
<keyword evidence="6 7" id="KW-0472">Membrane</keyword>
<keyword evidence="5 7" id="KW-1133">Transmembrane helix</keyword>
<dbReference type="Pfam" id="PF13440">
    <property type="entry name" value="Polysacc_synt_3"/>
    <property type="match status" value="1"/>
</dbReference>
<feature type="transmembrane region" description="Helical" evidence="7">
    <location>
        <begin position="172"/>
        <end position="192"/>
    </location>
</feature>
<feature type="transmembrane region" description="Helical" evidence="7">
    <location>
        <begin position="319"/>
        <end position="342"/>
    </location>
</feature>
<dbReference type="PANTHER" id="PTHR30250">
    <property type="entry name" value="PST FAMILY PREDICTED COLANIC ACID TRANSPORTER"/>
    <property type="match status" value="1"/>
</dbReference>
<feature type="transmembrane region" description="Helical" evidence="7">
    <location>
        <begin position="115"/>
        <end position="136"/>
    </location>
</feature>
<evidence type="ECO:0000256" key="7">
    <source>
        <dbReference type="SAM" id="Phobius"/>
    </source>
</evidence>
<sequence>MSTLINKTKNGLLWSALERIFAQSIQLIVTLILARILGPTNFGLVGLLVIFISIANVFIDGGFSSALIRKLDRNNNDLTTAFYYNIAMSILCYFLIYITAPYIAIYYQQLELQSLLRVLGISILFNSFALIPRTILSIHMDFKTQAKVSIISIIISGCIAIILALYNFGVWALVAQSIVSACCTSFLFKYFLKWKSEGRLSKESFNYLFNFGNKLLISGLLDTIYNNLYQIIIGKKFDFRTVGEFTQANQLSSIPAITLTNIIQRVTYPMFSQIQNDDQRISDIYSITLKIAALVIFPIIMGLALVAKPLLKIILGNEWSAASILLSILCIGFMLYPIHAINLNLLQVKGRSDLFLKLELFKKIIGISILLVTTPYGIQAMCIGFTVTSYLSLYLNTYYTAKLTKISQLKQCKDLLPIWGAVMISSIFGYIFGSALEDTPWLQLTVSLTMAFICYFSYLILAQKAQITYLWSLLRS</sequence>
<evidence type="ECO:0000256" key="2">
    <source>
        <dbReference type="ARBA" id="ARBA00007430"/>
    </source>
</evidence>
<evidence type="ECO:0000256" key="1">
    <source>
        <dbReference type="ARBA" id="ARBA00004651"/>
    </source>
</evidence>